<evidence type="ECO:0000256" key="3">
    <source>
        <dbReference type="SAM" id="Phobius"/>
    </source>
</evidence>
<feature type="active site" description="Acyl-thioester intermediate" evidence="2">
    <location>
        <position position="231"/>
    </location>
</feature>
<keyword evidence="5" id="KW-1185">Reference proteome</keyword>
<keyword evidence="3" id="KW-0812">Transmembrane</keyword>
<dbReference type="NCBIfam" id="TIGR01076">
    <property type="entry name" value="sortase_fam"/>
    <property type="match status" value="1"/>
</dbReference>
<evidence type="ECO:0000256" key="2">
    <source>
        <dbReference type="PIRSR" id="PIRSR605754-1"/>
    </source>
</evidence>
<dbReference type="RefSeq" id="WP_177220263.1">
    <property type="nucleotide sequence ID" value="NZ_FOZN01000002.1"/>
</dbReference>
<dbReference type="Gene3D" id="2.40.260.10">
    <property type="entry name" value="Sortase"/>
    <property type="match status" value="1"/>
</dbReference>
<dbReference type="NCBIfam" id="NF033745">
    <property type="entry name" value="class_C_sortase"/>
    <property type="match status" value="1"/>
</dbReference>
<organism evidence="4 5">
    <name type="scientific">Agrococcus baldri</name>
    <dbReference type="NCBI Taxonomy" id="153730"/>
    <lineage>
        <taxon>Bacteria</taxon>
        <taxon>Bacillati</taxon>
        <taxon>Actinomycetota</taxon>
        <taxon>Actinomycetes</taxon>
        <taxon>Micrococcales</taxon>
        <taxon>Microbacteriaceae</taxon>
        <taxon>Agrococcus</taxon>
    </lineage>
</organism>
<dbReference type="AlphaFoldDB" id="A0AA94KZA1"/>
<name>A0AA94KZA1_9MICO</name>
<gene>
    <name evidence="4" type="ORF">SAMN04487783_1093</name>
</gene>
<evidence type="ECO:0000256" key="1">
    <source>
        <dbReference type="ARBA" id="ARBA00022801"/>
    </source>
</evidence>
<proteinExistence type="predicted"/>
<comment type="caution">
    <text evidence="4">The sequence shown here is derived from an EMBL/GenBank/DDBJ whole genome shotgun (WGS) entry which is preliminary data.</text>
</comment>
<dbReference type="Pfam" id="PF04203">
    <property type="entry name" value="Sortase"/>
    <property type="match status" value="1"/>
</dbReference>
<evidence type="ECO:0000313" key="5">
    <source>
        <dbReference type="Proteomes" id="UP000198506"/>
    </source>
</evidence>
<protein>
    <submittedName>
        <fullName evidence="4">Sortase A</fullName>
    </submittedName>
</protein>
<dbReference type="Proteomes" id="UP000198506">
    <property type="component" value="Unassembled WGS sequence"/>
</dbReference>
<keyword evidence="1" id="KW-0378">Hydrolase</keyword>
<feature type="active site" description="Proton donor/acceptor" evidence="2">
    <location>
        <position position="169"/>
    </location>
</feature>
<dbReference type="InterPro" id="IPR023365">
    <property type="entry name" value="Sortase_dom-sf"/>
</dbReference>
<dbReference type="GO" id="GO:0016787">
    <property type="term" value="F:hydrolase activity"/>
    <property type="evidence" value="ECO:0007669"/>
    <property type="project" value="UniProtKB-KW"/>
</dbReference>
<dbReference type="EMBL" id="FOZN01000002">
    <property type="protein sequence ID" value="SFS08398.1"/>
    <property type="molecule type" value="Genomic_DNA"/>
</dbReference>
<feature type="transmembrane region" description="Helical" evidence="3">
    <location>
        <begin position="21"/>
        <end position="46"/>
    </location>
</feature>
<dbReference type="SUPFAM" id="SSF63817">
    <property type="entry name" value="Sortase"/>
    <property type="match status" value="1"/>
</dbReference>
<reference evidence="4 5" key="1">
    <citation type="submission" date="2016-10" db="EMBL/GenBank/DDBJ databases">
        <authorList>
            <person name="Varghese N."/>
            <person name="Submissions S."/>
        </authorList>
    </citation>
    <scope>NUCLEOTIDE SEQUENCE [LARGE SCALE GENOMIC DNA]</scope>
    <source>
        <strain evidence="4 5">IAM 15147</strain>
    </source>
</reference>
<keyword evidence="3" id="KW-0472">Membrane</keyword>
<sequence length="299" mass="31874">MTRTIETPPGERRAQRARAGVASLVIAVMGMLGTSIALYPAGAGWFSQLEQSFQVEDYSEVMTELGPVGREEELASARAYNATLSGGALIDPYGGTPLADQQAIVRAYQEQLDLGPADVMARIRIPSIAVDLPIYHGTDEATLRRGVGHLLGSAMPVGGDGNHTVLTAHRGLPEAVLFSDLDKVETGDVFELEVYGEVLVYRVREVQVIEPGNTDLLLPESGGDLVSLVTCTPLGINSHRIIVTGERIATPAADTAAAEELVMPEVPGAPWWSVLLAGGWALSVGYRSLVTPRLPTPRR</sequence>
<dbReference type="CDD" id="cd05827">
    <property type="entry name" value="Sortase_C"/>
    <property type="match status" value="1"/>
</dbReference>
<evidence type="ECO:0000313" key="4">
    <source>
        <dbReference type="EMBL" id="SFS08398.1"/>
    </source>
</evidence>
<keyword evidence="3" id="KW-1133">Transmembrane helix</keyword>
<accession>A0AA94KZA1</accession>
<dbReference type="InterPro" id="IPR042002">
    <property type="entry name" value="Sortase_C"/>
</dbReference>
<dbReference type="InterPro" id="IPR005754">
    <property type="entry name" value="Sortase"/>
</dbReference>